<evidence type="ECO:0000313" key="2">
    <source>
        <dbReference type="EMBL" id="ANU38303.1"/>
    </source>
</evidence>
<keyword evidence="1" id="KW-1133">Transmembrane helix</keyword>
<sequence>MDYQTKLQFAHKELNDKGVWKSNYNPPIAKLLCKMGLNFPPPYYQTFMNNWVISAIMFAPVWGVLNWFVVWSKADKPVLEAVYMSLIGGVLFGLIMATFYFVRRKQLNLSEWSSLGE</sequence>
<keyword evidence="1" id="KW-0812">Transmembrane</keyword>
<name>A0A1C7FFV2_9VIBR</name>
<dbReference type="PATRIC" id="fig|45658.7.peg.3220"/>
<dbReference type="EMBL" id="CP016415">
    <property type="protein sequence ID" value="ANU38303.1"/>
    <property type="molecule type" value="Genomic_DNA"/>
</dbReference>
<protein>
    <submittedName>
        <fullName evidence="2">Uncharacterized protein</fullName>
    </submittedName>
</protein>
<keyword evidence="3" id="KW-1185">Reference proteome</keyword>
<gene>
    <name evidence="2" type="ORF">VSVS05_03265</name>
</gene>
<feature type="transmembrane region" description="Helical" evidence="1">
    <location>
        <begin position="51"/>
        <end position="69"/>
    </location>
</feature>
<evidence type="ECO:0000256" key="1">
    <source>
        <dbReference type="SAM" id="Phobius"/>
    </source>
</evidence>
<dbReference type="RefSeq" id="WP_065546190.1">
    <property type="nucleotide sequence ID" value="NZ_CP016415.1"/>
</dbReference>
<dbReference type="AlphaFoldDB" id="A0A1C7FFV2"/>
<dbReference type="GeneID" id="96874690"/>
<reference evidence="2 3" key="1">
    <citation type="submission" date="2016-07" db="EMBL/GenBank/DDBJ databases">
        <title>Genome sequencing of Vibrio scophthalmi strain VS-05, an isolated from Paralichthys olivaceus.</title>
        <authorList>
            <person name="Han H.-J."/>
        </authorList>
    </citation>
    <scope>NUCLEOTIDE SEQUENCE [LARGE SCALE GENOMIC DNA]</scope>
    <source>
        <strain evidence="2 3">VS-05</strain>
    </source>
</reference>
<dbReference type="InterPro" id="IPR045644">
    <property type="entry name" value="DUF6404"/>
</dbReference>
<proteinExistence type="predicted"/>
<organism evidence="2 3">
    <name type="scientific">Vibrio scophthalmi</name>
    <dbReference type="NCBI Taxonomy" id="45658"/>
    <lineage>
        <taxon>Bacteria</taxon>
        <taxon>Pseudomonadati</taxon>
        <taxon>Pseudomonadota</taxon>
        <taxon>Gammaproteobacteria</taxon>
        <taxon>Vibrionales</taxon>
        <taxon>Vibrionaceae</taxon>
        <taxon>Vibrio</taxon>
    </lineage>
</organism>
<dbReference type="Proteomes" id="UP000092528">
    <property type="component" value="Chromosome 2"/>
</dbReference>
<keyword evidence="1" id="KW-0472">Membrane</keyword>
<feature type="transmembrane region" description="Helical" evidence="1">
    <location>
        <begin position="81"/>
        <end position="102"/>
    </location>
</feature>
<dbReference type="Pfam" id="PF19942">
    <property type="entry name" value="DUF6404"/>
    <property type="match status" value="1"/>
</dbReference>
<evidence type="ECO:0000313" key="3">
    <source>
        <dbReference type="Proteomes" id="UP000092528"/>
    </source>
</evidence>
<accession>A0A1C7FFV2</accession>